<dbReference type="AlphaFoldDB" id="G4RPB4"/>
<dbReference type="KEGG" id="ttn:TTX_0754"/>
<dbReference type="PaxDb" id="768679-TTX_0754"/>
<dbReference type="HOGENOM" id="CLU_198005_0_0_2"/>
<proteinExistence type="predicted"/>
<organism evidence="1 2">
    <name type="scientific">Thermoproteus tenax (strain ATCC 35583 / DSM 2078 / JCM 9277 / NBRC 100435 / Kra 1)</name>
    <dbReference type="NCBI Taxonomy" id="768679"/>
    <lineage>
        <taxon>Archaea</taxon>
        <taxon>Thermoproteota</taxon>
        <taxon>Thermoprotei</taxon>
        <taxon>Thermoproteales</taxon>
        <taxon>Thermoproteaceae</taxon>
        <taxon>Thermoproteus</taxon>
    </lineage>
</organism>
<sequence length="77" mass="8825">MRAGHFVVRLFLNPNAHITVDVFSMIEEEVRRLFEGSDADILLSLIATYRSKGARGVHERLKEILSQWGIDVEDLKD</sequence>
<gene>
    <name evidence="1" type="ordered locus">TTX_0754</name>
</gene>
<dbReference type="eggNOG" id="arCOG07432">
    <property type="taxonomic scope" value="Archaea"/>
</dbReference>
<name>G4RPB4_THETK</name>
<dbReference type="PATRIC" id="fig|768679.9.peg.764"/>
<dbReference type="STRING" id="768679.TTX_0754"/>
<dbReference type="EMBL" id="FN869859">
    <property type="protein sequence ID" value="CCC81409.1"/>
    <property type="molecule type" value="Genomic_DNA"/>
</dbReference>
<evidence type="ECO:0000313" key="2">
    <source>
        <dbReference type="Proteomes" id="UP000002654"/>
    </source>
</evidence>
<accession>G4RPB4</accession>
<dbReference type="Proteomes" id="UP000002654">
    <property type="component" value="Chromosome"/>
</dbReference>
<keyword evidence="2" id="KW-1185">Reference proteome</keyword>
<protein>
    <submittedName>
        <fullName evidence="1">Uncharacterized protein</fullName>
    </submittedName>
</protein>
<reference evidence="1 2" key="1">
    <citation type="journal article" date="2011" name="PLoS ONE">
        <title>The complete genome sequence of Thermoproteus tenax: a physiologically versatile member of the Crenarchaeota.</title>
        <authorList>
            <person name="Siebers B."/>
            <person name="Zaparty M."/>
            <person name="Raddatz G."/>
            <person name="Tjaden B."/>
            <person name="Albers S.V."/>
            <person name="Bell S.D."/>
            <person name="Blombach F."/>
            <person name="Kletzin A."/>
            <person name="Kyrpides N."/>
            <person name="Lanz C."/>
            <person name="Plagens A."/>
            <person name="Rampp M."/>
            <person name="Rosinus A."/>
            <person name="von Jan M."/>
            <person name="Makarova K.S."/>
            <person name="Klenk H.P."/>
            <person name="Schuster S.C."/>
            <person name="Hensel R."/>
        </authorList>
    </citation>
    <scope>NUCLEOTIDE SEQUENCE [LARGE SCALE GENOMIC DNA]</scope>
    <source>
        <strain evidence="2">ATCC 35583 / DSM 2078 / JCM 9277 / NBRC 100435 / Kra 1</strain>
    </source>
</reference>
<evidence type="ECO:0000313" key="1">
    <source>
        <dbReference type="EMBL" id="CCC81409.1"/>
    </source>
</evidence>